<dbReference type="InterPro" id="IPR002759">
    <property type="entry name" value="Pop5/Rpp14/Rnp2-like"/>
</dbReference>
<keyword evidence="1 2" id="KW-0819">tRNA processing</keyword>
<keyword evidence="2" id="KW-0255">Endonuclease</keyword>
<dbReference type="SUPFAM" id="SSF160350">
    <property type="entry name" value="Rnp2-like"/>
    <property type="match status" value="1"/>
</dbReference>
<accession>M0PIY4</accession>
<keyword evidence="2" id="KW-0963">Cytoplasm</keyword>
<dbReference type="HAMAP" id="MF_00755">
    <property type="entry name" value="RNase_P_2"/>
    <property type="match status" value="1"/>
</dbReference>
<gene>
    <name evidence="2" type="primary">rnp2</name>
    <name evidence="3" type="ORF">C461_03822</name>
</gene>
<dbReference type="AlphaFoldDB" id="M0PIY4"/>
<dbReference type="GO" id="GO:0030677">
    <property type="term" value="C:ribonuclease P complex"/>
    <property type="evidence" value="ECO:0007669"/>
    <property type="project" value="UniProtKB-UniRule"/>
</dbReference>
<protein>
    <recommendedName>
        <fullName evidence="2">Ribonuclease P protein component 2</fullName>
        <shortName evidence="2">RNase P component 2</shortName>
        <ecNumber evidence="2">3.1.26.5</ecNumber>
    </recommendedName>
    <alternativeName>
        <fullName evidence="2">Pop5</fullName>
    </alternativeName>
</protein>
<keyword evidence="2" id="KW-0540">Nuclease</keyword>
<dbReference type="GO" id="GO:0001682">
    <property type="term" value="P:tRNA 5'-leader removal"/>
    <property type="evidence" value="ECO:0007669"/>
    <property type="project" value="UniProtKB-UniRule"/>
</dbReference>
<dbReference type="STRING" id="1230454.C461_03822"/>
<keyword evidence="2" id="KW-0378">Hydrolase</keyword>
<dbReference type="RefSeq" id="WP_007998795.1">
    <property type="nucleotide sequence ID" value="NZ_AOJI01000017.1"/>
</dbReference>
<dbReference type="PATRIC" id="fig|1230454.4.peg.790"/>
<comment type="subunit">
    <text evidence="2">Consists of a catalytic RNA component and at least 4-5 protein subunits.</text>
</comment>
<evidence type="ECO:0000313" key="3">
    <source>
        <dbReference type="EMBL" id="EMA68725.1"/>
    </source>
</evidence>
<dbReference type="Pfam" id="PF01900">
    <property type="entry name" value="RNase_P_Rpp14"/>
    <property type="match status" value="1"/>
</dbReference>
<dbReference type="GO" id="GO:0004526">
    <property type="term" value="F:ribonuclease P activity"/>
    <property type="evidence" value="ECO:0007669"/>
    <property type="project" value="UniProtKB-UniRule"/>
</dbReference>
<reference evidence="3 4" key="1">
    <citation type="journal article" date="2014" name="PLoS Genet.">
        <title>Phylogenetically driven sequencing of extremely halophilic archaea reveals strategies for static and dynamic osmo-response.</title>
        <authorList>
            <person name="Becker E.A."/>
            <person name="Seitzer P.M."/>
            <person name="Tritt A."/>
            <person name="Larsen D."/>
            <person name="Krusor M."/>
            <person name="Yao A.I."/>
            <person name="Wu D."/>
            <person name="Madern D."/>
            <person name="Eisen J.A."/>
            <person name="Darling A.E."/>
            <person name="Facciotti M.T."/>
        </authorList>
    </citation>
    <scope>NUCLEOTIDE SEQUENCE [LARGE SCALE GENOMIC DNA]</scope>
    <source>
        <strain evidence="3 4">JCM 13560</strain>
    </source>
</reference>
<dbReference type="EMBL" id="AOJI01000017">
    <property type="protein sequence ID" value="EMA68725.1"/>
    <property type="molecule type" value="Genomic_DNA"/>
</dbReference>
<sequence length="159" mass="17334">MKHLPKHLRPRWRYLAIGIETWPDTDLGRRAFQRALWYAAGNLVGDAGSADADLTLLRFTHGDGVGEAVVRVRHGHVDEARAAVACVSDVDGDPVGIRVRGISGTVRACEERYMGRASANSTQRDVAFEGAERPAVVREDAYDVRVESGYVGAAAFDIE</sequence>
<organism evidence="3 4">
    <name type="scientific">Halorubrum aidingense JCM 13560</name>
    <dbReference type="NCBI Taxonomy" id="1230454"/>
    <lineage>
        <taxon>Archaea</taxon>
        <taxon>Methanobacteriati</taxon>
        <taxon>Methanobacteriota</taxon>
        <taxon>Stenosarchaea group</taxon>
        <taxon>Halobacteria</taxon>
        <taxon>Halobacteriales</taxon>
        <taxon>Haloferacaceae</taxon>
        <taxon>Halorubrum</taxon>
    </lineage>
</organism>
<comment type="catalytic activity">
    <reaction evidence="2">
        <text>Endonucleolytic cleavage of RNA, removing 5'-extranucleotides from tRNA precursor.</text>
        <dbReference type="EC" id="3.1.26.5"/>
    </reaction>
</comment>
<proteinExistence type="inferred from homology"/>
<name>M0PIY4_9EURY</name>
<keyword evidence="4" id="KW-1185">Reference proteome</keyword>
<comment type="caution">
    <text evidence="3">The sequence shown here is derived from an EMBL/GenBank/DDBJ whole genome shotgun (WGS) entry which is preliminary data.</text>
</comment>
<comment type="function">
    <text evidence="2">Part of ribonuclease P, a protein complex that generates mature tRNA molecules by cleaving their 5'-ends.</text>
</comment>
<dbReference type="Proteomes" id="UP000011575">
    <property type="component" value="Unassembled WGS sequence"/>
</dbReference>
<evidence type="ECO:0000256" key="1">
    <source>
        <dbReference type="ARBA" id="ARBA00022694"/>
    </source>
</evidence>
<dbReference type="InterPro" id="IPR038085">
    <property type="entry name" value="Rnp2-like_sf"/>
</dbReference>
<evidence type="ECO:0000256" key="2">
    <source>
        <dbReference type="HAMAP-Rule" id="MF_00755"/>
    </source>
</evidence>
<dbReference type="Gene3D" id="3.30.70.3250">
    <property type="entry name" value="Ribonuclease P, Pop5 subunit"/>
    <property type="match status" value="1"/>
</dbReference>
<dbReference type="OrthoDB" id="19261at2157"/>
<dbReference type="EC" id="3.1.26.5" evidence="2"/>
<comment type="subcellular location">
    <subcellularLocation>
        <location evidence="2">Cytoplasm</location>
    </subcellularLocation>
</comment>
<evidence type="ECO:0000313" key="4">
    <source>
        <dbReference type="Proteomes" id="UP000011575"/>
    </source>
</evidence>
<comment type="similarity">
    <text evidence="2">Belongs to the eukaryotic/archaeal RNase P protein component 2 family.</text>
</comment>
<dbReference type="GO" id="GO:0005737">
    <property type="term" value="C:cytoplasm"/>
    <property type="evidence" value="ECO:0007669"/>
    <property type="project" value="UniProtKB-SubCell"/>
</dbReference>